<dbReference type="SUPFAM" id="SSF109604">
    <property type="entry name" value="HD-domain/PDEase-like"/>
    <property type="match status" value="1"/>
</dbReference>
<dbReference type="AlphaFoldDB" id="A0AAW7X5L0"/>
<name>A0AAW7X5L0_9GAMM</name>
<evidence type="ECO:0008006" key="3">
    <source>
        <dbReference type="Google" id="ProtNLM"/>
    </source>
</evidence>
<dbReference type="InterPro" id="IPR009218">
    <property type="entry name" value="HD_phosphohydro"/>
</dbReference>
<dbReference type="PANTHER" id="PTHR21174:SF0">
    <property type="entry name" value="HD PHOSPHOHYDROLASE FAMILY PROTEIN-RELATED"/>
    <property type="match status" value="1"/>
</dbReference>
<accession>A0AAW7X5L0</accession>
<evidence type="ECO:0000313" key="2">
    <source>
        <dbReference type="Proteomes" id="UP001169760"/>
    </source>
</evidence>
<protein>
    <recommendedName>
        <fullName evidence="3">N-methyl-D-aspartate receptor NMDAR2C subunit</fullName>
    </recommendedName>
</protein>
<gene>
    <name evidence="1" type="ORF">Q4521_08880</name>
</gene>
<sequence length="203" mass="24079">MLESHWLQLMKRLSLPQSLSTYTQLRAAYTEPHRFYHTLQHINACLIHLDNTERLATEPDHIALALWFHDAIYQPFSTNNEQQSSDWAQRFLVGLNASPALIDNVYRLIMATAHNSEPQHDDERLIVDIDLTILGAPPTIFEEFEQNIRNEYKRVPTFIYKSKRKKILQQFLARSRLYYFDYFFDMFETQARENLNNVISKLN</sequence>
<proteinExistence type="predicted"/>
<dbReference type="Gene3D" id="1.10.3210.10">
    <property type="entry name" value="Hypothetical protein af1432"/>
    <property type="match status" value="1"/>
</dbReference>
<organism evidence="1 2">
    <name type="scientific">Saccharophagus degradans</name>
    <dbReference type="NCBI Taxonomy" id="86304"/>
    <lineage>
        <taxon>Bacteria</taxon>
        <taxon>Pseudomonadati</taxon>
        <taxon>Pseudomonadota</taxon>
        <taxon>Gammaproteobacteria</taxon>
        <taxon>Cellvibrionales</taxon>
        <taxon>Cellvibrionaceae</taxon>
        <taxon>Saccharophagus</taxon>
    </lineage>
</organism>
<dbReference type="Proteomes" id="UP001169760">
    <property type="component" value="Unassembled WGS sequence"/>
</dbReference>
<evidence type="ECO:0000313" key="1">
    <source>
        <dbReference type="EMBL" id="MDO6422585.1"/>
    </source>
</evidence>
<comment type="caution">
    <text evidence="1">The sequence shown here is derived from an EMBL/GenBank/DDBJ whole genome shotgun (WGS) entry which is preliminary data.</text>
</comment>
<dbReference type="PIRSF" id="PIRSF035170">
    <property type="entry name" value="HD_phosphohydro"/>
    <property type="match status" value="1"/>
</dbReference>
<dbReference type="PANTHER" id="PTHR21174">
    <property type="match status" value="1"/>
</dbReference>
<dbReference type="EMBL" id="JAUOPB010000006">
    <property type="protein sequence ID" value="MDO6422585.1"/>
    <property type="molecule type" value="Genomic_DNA"/>
</dbReference>
<reference evidence="1" key="1">
    <citation type="submission" date="2023-07" db="EMBL/GenBank/DDBJ databases">
        <title>Genome content predicts the carbon catabolic preferences of heterotrophic bacteria.</title>
        <authorList>
            <person name="Gralka M."/>
        </authorList>
    </citation>
    <scope>NUCLEOTIDE SEQUENCE</scope>
    <source>
        <strain evidence="1">I3M17_2</strain>
    </source>
</reference>
<dbReference type="RefSeq" id="WP_303492551.1">
    <property type="nucleotide sequence ID" value="NZ_JAUOPB010000006.1"/>
</dbReference>